<dbReference type="Proteomes" id="UP000776276">
    <property type="component" value="Unassembled WGS sequence"/>
</dbReference>
<name>A0ABS6BJ80_9SPHN</name>
<evidence type="ECO:0000256" key="1">
    <source>
        <dbReference type="SAM" id="MobiDB-lite"/>
    </source>
</evidence>
<comment type="caution">
    <text evidence="2">The sequence shown here is derived from an EMBL/GenBank/DDBJ whole genome shotgun (WGS) entry which is preliminary data.</text>
</comment>
<evidence type="ECO:0000313" key="2">
    <source>
        <dbReference type="EMBL" id="MBU3077876.1"/>
    </source>
</evidence>
<protein>
    <submittedName>
        <fullName evidence="2">Uncharacterized protein</fullName>
    </submittedName>
</protein>
<accession>A0ABS6BJ80</accession>
<keyword evidence="3" id="KW-1185">Reference proteome</keyword>
<feature type="region of interest" description="Disordered" evidence="1">
    <location>
        <begin position="39"/>
        <end position="62"/>
    </location>
</feature>
<proteinExistence type="predicted"/>
<evidence type="ECO:0000313" key="3">
    <source>
        <dbReference type="Proteomes" id="UP000776276"/>
    </source>
</evidence>
<reference evidence="2 3" key="1">
    <citation type="submission" date="2021-06" db="EMBL/GenBank/DDBJ databases">
        <title>Sphingomonas sp. XMGL2, whole genome shotgun sequencing project.</title>
        <authorList>
            <person name="Zhao G."/>
            <person name="Shen L."/>
        </authorList>
    </citation>
    <scope>NUCLEOTIDE SEQUENCE [LARGE SCALE GENOMIC DNA]</scope>
    <source>
        <strain evidence="2 3">XMGL2</strain>
    </source>
</reference>
<dbReference type="RefSeq" id="WP_216323029.1">
    <property type="nucleotide sequence ID" value="NZ_JAHKRT010000003.1"/>
</dbReference>
<dbReference type="EMBL" id="JAHKRT010000003">
    <property type="protein sequence ID" value="MBU3077876.1"/>
    <property type="molecule type" value="Genomic_DNA"/>
</dbReference>
<sequence>MPRRLEMALVHPDIIPAAAGKTGARRRITQTFGVSWNSGTKIAAGDPGFDRSPRGSAIGRRG</sequence>
<gene>
    <name evidence="2" type="ORF">KOF26_08370</name>
</gene>
<organism evidence="2 3">
    <name type="scientific">Sphingomonas quercus</name>
    <dbReference type="NCBI Taxonomy" id="2842451"/>
    <lineage>
        <taxon>Bacteria</taxon>
        <taxon>Pseudomonadati</taxon>
        <taxon>Pseudomonadota</taxon>
        <taxon>Alphaproteobacteria</taxon>
        <taxon>Sphingomonadales</taxon>
        <taxon>Sphingomonadaceae</taxon>
        <taxon>Sphingomonas</taxon>
    </lineage>
</organism>